<dbReference type="EMBL" id="JABSTQ010011155">
    <property type="protein sequence ID" value="KAG0414698.1"/>
    <property type="molecule type" value="Genomic_DNA"/>
</dbReference>
<protein>
    <submittedName>
        <fullName evidence="1">Uncharacterized protein</fullName>
    </submittedName>
</protein>
<comment type="caution">
    <text evidence="1">The sequence shown here is derived from an EMBL/GenBank/DDBJ whole genome shotgun (WGS) entry which is preliminary data.</text>
</comment>
<name>A0AC60P6D3_IXOPE</name>
<accession>A0AC60P6D3</accession>
<organism evidence="1 2">
    <name type="scientific">Ixodes persulcatus</name>
    <name type="common">Taiga tick</name>
    <dbReference type="NCBI Taxonomy" id="34615"/>
    <lineage>
        <taxon>Eukaryota</taxon>
        <taxon>Metazoa</taxon>
        <taxon>Ecdysozoa</taxon>
        <taxon>Arthropoda</taxon>
        <taxon>Chelicerata</taxon>
        <taxon>Arachnida</taxon>
        <taxon>Acari</taxon>
        <taxon>Parasitiformes</taxon>
        <taxon>Ixodida</taxon>
        <taxon>Ixodoidea</taxon>
        <taxon>Ixodidae</taxon>
        <taxon>Ixodinae</taxon>
        <taxon>Ixodes</taxon>
    </lineage>
</organism>
<keyword evidence="2" id="KW-1185">Reference proteome</keyword>
<reference evidence="1 2" key="1">
    <citation type="journal article" date="2020" name="Cell">
        <title>Large-Scale Comparative Analyses of Tick Genomes Elucidate Their Genetic Diversity and Vector Capacities.</title>
        <authorList>
            <consortium name="Tick Genome and Microbiome Consortium (TIGMIC)"/>
            <person name="Jia N."/>
            <person name="Wang J."/>
            <person name="Shi W."/>
            <person name="Du L."/>
            <person name="Sun Y."/>
            <person name="Zhan W."/>
            <person name="Jiang J.F."/>
            <person name="Wang Q."/>
            <person name="Zhang B."/>
            <person name="Ji P."/>
            <person name="Bell-Sakyi L."/>
            <person name="Cui X.M."/>
            <person name="Yuan T.T."/>
            <person name="Jiang B.G."/>
            <person name="Yang W.F."/>
            <person name="Lam T.T."/>
            <person name="Chang Q.C."/>
            <person name="Ding S.J."/>
            <person name="Wang X.J."/>
            <person name="Zhu J.G."/>
            <person name="Ruan X.D."/>
            <person name="Zhao L."/>
            <person name="Wei J.T."/>
            <person name="Ye R.Z."/>
            <person name="Que T.C."/>
            <person name="Du C.H."/>
            <person name="Zhou Y.H."/>
            <person name="Cheng J.X."/>
            <person name="Dai P.F."/>
            <person name="Guo W.B."/>
            <person name="Han X.H."/>
            <person name="Huang E.J."/>
            <person name="Li L.F."/>
            <person name="Wei W."/>
            <person name="Gao Y.C."/>
            <person name="Liu J.Z."/>
            <person name="Shao H.Z."/>
            <person name="Wang X."/>
            <person name="Wang C.C."/>
            <person name="Yang T.C."/>
            <person name="Huo Q.B."/>
            <person name="Li W."/>
            <person name="Chen H.Y."/>
            <person name="Chen S.E."/>
            <person name="Zhou L.G."/>
            <person name="Ni X.B."/>
            <person name="Tian J.H."/>
            <person name="Sheng Y."/>
            <person name="Liu T."/>
            <person name="Pan Y.S."/>
            <person name="Xia L.Y."/>
            <person name="Li J."/>
            <person name="Zhao F."/>
            <person name="Cao W.C."/>
        </authorList>
    </citation>
    <scope>NUCLEOTIDE SEQUENCE [LARGE SCALE GENOMIC DNA]</scope>
    <source>
        <strain evidence="1">Iper-2018</strain>
    </source>
</reference>
<evidence type="ECO:0000313" key="2">
    <source>
        <dbReference type="Proteomes" id="UP000805193"/>
    </source>
</evidence>
<evidence type="ECO:0000313" key="1">
    <source>
        <dbReference type="EMBL" id="KAG0414698.1"/>
    </source>
</evidence>
<gene>
    <name evidence="1" type="ORF">HPB47_008145</name>
</gene>
<sequence>MIIRNETGRGGDRTQDASVLQRELALHHVLQTARPPESQKKSTACPGQSIGVKLLNCMGWRQGQGIGPRLTRKDKKQREQNSARVYGCALPPSAESSDEEDERAELHLFAPSDIDNIIYAPKNNLHGIGYVALDKHSVLAAPIDLDQPTTTKGHLEKGKRKLAISGQAFGVGAFEEEDGDIYAREDMSQYDFTLGDELEDKPRKTTLSIHEARGKSLHHITKTLEGFHLAKDPPTVRKHYPPPQIPADFEPIHHGPKKERRRFEEPKANLYKEDRKEHSGSIFDLISPADKARLENIKQRGSSGQAKEAAKDESATHAELSDSPAGPTKPFARDEAKQKRFEQYLSLLSSKRIELFPAMQPLHMTEWEKERECKEFQRAAMICQPTQSLGSRFVSTRTLKDDDSVDVTVDKADDGEEDGTEPAEERPPLSVFKSIFSESSSEGEDEENVTESNALGVSKETKTSRPNMQSSAISMEQAVKRPLRPAMGVFANLDFERLNQRPPAVPVEELHPKSLLEEHKAAEAKMGGEPRESL</sequence>
<dbReference type="Proteomes" id="UP000805193">
    <property type="component" value="Unassembled WGS sequence"/>
</dbReference>
<proteinExistence type="predicted"/>